<reference evidence="2 3" key="1">
    <citation type="submission" date="2019-03" db="EMBL/GenBank/DDBJ databases">
        <title>Genomic Encyclopedia of Type Strains, Phase IV (KMG-IV): sequencing the most valuable type-strain genomes for metagenomic binning, comparative biology and taxonomic classification.</title>
        <authorList>
            <person name="Goeker M."/>
        </authorList>
    </citation>
    <scope>NUCLEOTIDE SEQUENCE [LARGE SCALE GENOMIC DNA]</scope>
    <source>
        <strain evidence="2 3">DSM 13587</strain>
    </source>
</reference>
<organism evidence="2 3">
    <name type="scientific">Thiobaca trueperi</name>
    <dbReference type="NCBI Taxonomy" id="127458"/>
    <lineage>
        <taxon>Bacteria</taxon>
        <taxon>Pseudomonadati</taxon>
        <taxon>Pseudomonadota</taxon>
        <taxon>Gammaproteobacteria</taxon>
        <taxon>Chromatiales</taxon>
        <taxon>Chromatiaceae</taxon>
        <taxon>Thiobaca</taxon>
    </lineage>
</organism>
<dbReference type="Pfam" id="PF06114">
    <property type="entry name" value="Peptidase_M78"/>
    <property type="match status" value="1"/>
</dbReference>
<feature type="domain" description="IrrE N-terminal-like" evidence="1">
    <location>
        <begin position="88"/>
        <end position="176"/>
    </location>
</feature>
<dbReference type="Proteomes" id="UP000295717">
    <property type="component" value="Unassembled WGS sequence"/>
</dbReference>
<comment type="caution">
    <text evidence="2">The sequence shown here is derived from an EMBL/GenBank/DDBJ whole genome shotgun (WGS) entry which is preliminary data.</text>
</comment>
<proteinExistence type="predicted"/>
<evidence type="ECO:0000313" key="3">
    <source>
        <dbReference type="Proteomes" id="UP000295717"/>
    </source>
</evidence>
<name>A0A4R3MZS7_9GAMM</name>
<sequence length="187" mass="21190">MSGLSYEVPPLSRLNIRGMTRKLRQIACELEGRITDRPFFDIVHFLDVTLAKYSNDYMLEFLTVNEMQSLHGDAHAMAFPADQLIQVREDIWKRAEAGHGRDRLTLAHELGHLFLHGKPGYARKMADSSVKPYRQSEWQSDAFGGELLVAAHFIQQCKSVRDVARLFGVSDTAAAAQWRAFQKDGLV</sequence>
<dbReference type="InterPro" id="IPR010359">
    <property type="entry name" value="IrrE_HExxH"/>
</dbReference>
<dbReference type="Gene3D" id="1.10.10.2910">
    <property type="match status" value="1"/>
</dbReference>
<dbReference type="AlphaFoldDB" id="A0A4R3MZS7"/>
<accession>A0A4R3MZS7</accession>
<dbReference type="EMBL" id="SMAO01000004">
    <property type="protein sequence ID" value="TCT21211.1"/>
    <property type="molecule type" value="Genomic_DNA"/>
</dbReference>
<protein>
    <submittedName>
        <fullName evidence="2">Uncharacterized protein DUF955</fullName>
    </submittedName>
</protein>
<evidence type="ECO:0000259" key="1">
    <source>
        <dbReference type="Pfam" id="PF06114"/>
    </source>
</evidence>
<evidence type="ECO:0000313" key="2">
    <source>
        <dbReference type="EMBL" id="TCT21211.1"/>
    </source>
</evidence>
<keyword evidence="3" id="KW-1185">Reference proteome</keyword>
<gene>
    <name evidence="2" type="ORF">EDC35_10464</name>
</gene>